<evidence type="ECO:0000256" key="6">
    <source>
        <dbReference type="ARBA" id="ARBA00022729"/>
    </source>
</evidence>
<evidence type="ECO:0000256" key="13">
    <source>
        <dbReference type="PROSITE-ProRule" id="PRU10144"/>
    </source>
</evidence>
<feature type="domain" description="TonB-dependent receptor plug" evidence="18">
    <location>
        <begin position="47"/>
        <end position="153"/>
    </location>
</feature>
<keyword evidence="7" id="KW-0408">Iron</keyword>
<evidence type="ECO:0000256" key="1">
    <source>
        <dbReference type="ARBA" id="ARBA00004571"/>
    </source>
</evidence>
<dbReference type="Pfam" id="PF07715">
    <property type="entry name" value="Plug"/>
    <property type="match status" value="1"/>
</dbReference>
<name>A0A7X0JQT5_9GAMM</name>
<evidence type="ECO:0000256" key="8">
    <source>
        <dbReference type="ARBA" id="ARBA00023065"/>
    </source>
</evidence>
<dbReference type="RefSeq" id="WP_208020070.1">
    <property type="nucleotide sequence ID" value="NZ_JAAONY010000001.1"/>
</dbReference>
<dbReference type="Gene3D" id="2.170.130.10">
    <property type="entry name" value="TonB-dependent receptor, plug domain"/>
    <property type="match status" value="1"/>
</dbReference>
<evidence type="ECO:0000313" key="19">
    <source>
        <dbReference type="EMBL" id="MBB6520603.1"/>
    </source>
</evidence>
<dbReference type="Gene3D" id="2.40.170.20">
    <property type="entry name" value="TonB-dependent receptor, beta-barrel domain"/>
    <property type="match status" value="1"/>
</dbReference>
<evidence type="ECO:0000313" key="20">
    <source>
        <dbReference type="Proteomes" id="UP000528457"/>
    </source>
</evidence>
<dbReference type="GO" id="GO:0009279">
    <property type="term" value="C:cell outer membrane"/>
    <property type="evidence" value="ECO:0007669"/>
    <property type="project" value="UniProtKB-SubCell"/>
</dbReference>
<sequence length="772" mass="85506">MKSGSRLPFAALVLPMAISANSFAEDAPGPGALEEIIVTGQKTSRSLQDTAASVAVVTDIAMEEQGIRDFYEVMERTANITAQPGVTFNIRGIDAFNVSGSGNSYLTSVYIDGAVMPYRVVQQGAFSTWDLQQVEVLRGPQSTLQGRNALAGAVVMNSKNPSHEWDAKFRLGGGQDGRREGAFAFGGSIVEDELAFRLAGEQRQWDGYNFNPTRNENPDFFDSKNLRAKLLWEPSSLPEFSALLSYSYTDADEGIRYTNTPPAGVSPFDHRIKTHNDPITEFTETDIFTLELSYELNDNWTFKSISTYTDADYGYLWDGDAGPTPGSTLDDKRVDETSSQEFRLSFEYENFQGLIGAYYSDLDVDDRVRGSQQISLQSLGVPSLLVAPAPHGLGLPQNLANMVLGIYAPVDPVILGRNADLTQAVTTRALFADASYRINDQWEVFAGIRWDKESQENSSDTRISIDNANALPNPANFVTNPQLAALVTGLNAQLFQMAADASGVQPLVDADFSEVLPKLGVSYHWNDDLSTSFTYQKGYRSGGVGSNIAKSYNYQFDPEFTDNYELSFRSQWMDRRLTVNANVFYLDWQDQQVSVQLSGNRYDTETRNAGSSEVKGVELETSFVVNDEISVYGSIGRAKTEFKEFQLILPTATYDLSGRPFAGSPEWTGNMGVTYNGDNGFRFNANANYTDESKSTNTPWTQSQVGQPTYDPDNDSRWLVNMRAGYEWDKFGAYVQVNNLLDEEYIIRNDAGVGELFLGAPRQVSFTLEANF</sequence>
<evidence type="ECO:0000256" key="2">
    <source>
        <dbReference type="ARBA" id="ARBA00022448"/>
    </source>
</evidence>
<proteinExistence type="inferred from homology"/>
<keyword evidence="3 12" id="KW-1134">Transmembrane beta strand</keyword>
<dbReference type="Proteomes" id="UP000528457">
    <property type="component" value="Unassembled WGS sequence"/>
</dbReference>
<evidence type="ECO:0000256" key="11">
    <source>
        <dbReference type="ARBA" id="ARBA00023237"/>
    </source>
</evidence>
<dbReference type="PROSITE" id="PS52016">
    <property type="entry name" value="TONB_DEPENDENT_REC_3"/>
    <property type="match status" value="1"/>
</dbReference>
<keyword evidence="8" id="KW-0406">Ion transport</keyword>
<dbReference type="PROSITE" id="PS01156">
    <property type="entry name" value="TONB_DEPENDENT_REC_2"/>
    <property type="match status" value="1"/>
</dbReference>
<keyword evidence="20" id="KW-1185">Reference proteome</keyword>
<comment type="subcellular location">
    <subcellularLocation>
        <location evidence="1 12">Cell outer membrane</location>
        <topology evidence="1 12">Multi-pass membrane protein</topology>
    </subcellularLocation>
</comment>
<accession>A0A7X0JQT5</accession>
<evidence type="ECO:0000256" key="7">
    <source>
        <dbReference type="ARBA" id="ARBA00023004"/>
    </source>
</evidence>
<dbReference type="EMBL" id="JACHHT010000001">
    <property type="protein sequence ID" value="MBB6520603.1"/>
    <property type="molecule type" value="Genomic_DNA"/>
</dbReference>
<feature type="region of interest" description="Disordered" evidence="15">
    <location>
        <begin position="692"/>
        <end position="712"/>
    </location>
</feature>
<feature type="chain" id="PRO_5030685645" evidence="16">
    <location>
        <begin position="25"/>
        <end position="772"/>
    </location>
</feature>
<feature type="signal peptide" evidence="16">
    <location>
        <begin position="1"/>
        <end position="24"/>
    </location>
</feature>
<organism evidence="19 20">
    <name type="scientific">Pseudoteredinibacter isoporae</name>
    <dbReference type="NCBI Taxonomy" id="570281"/>
    <lineage>
        <taxon>Bacteria</taxon>
        <taxon>Pseudomonadati</taxon>
        <taxon>Pseudomonadota</taxon>
        <taxon>Gammaproteobacteria</taxon>
        <taxon>Cellvibrionales</taxon>
        <taxon>Cellvibrionaceae</taxon>
        <taxon>Pseudoteredinibacter</taxon>
    </lineage>
</organism>
<keyword evidence="5 12" id="KW-0812">Transmembrane</keyword>
<comment type="similarity">
    <text evidence="12 14">Belongs to the TonB-dependent receptor family.</text>
</comment>
<evidence type="ECO:0000256" key="12">
    <source>
        <dbReference type="PROSITE-ProRule" id="PRU01360"/>
    </source>
</evidence>
<keyword evidence="10 12" id="KW-0472">Membrane</keyword>
<keyword evidence="19" id="KW-0675">Receptor</keyword>
<keyword evidence="4" id="KW-0410">Iron transport</keyword>
<dbReference type="AlphaFoldDB" id="A0A7X0JQT5"/>
<keyword evidence="9 14" id="KW-0798">TonB box</keyword>
<feature type="short sequence motif" description="TonB C-terminal box" evidence="13">
    <location>
        <begin position="755"/>
        <end position="772"/>
    </location>
</feature>
<gene>
    <name evidence="19" type="ORF">HNR48_000881</name>
</gene>
<dbReference type="PANTHER" id="PTHR32552:SF81">
    <property type="entry name" value="TONB-DEPENDENT OUTER MEMBRANE RECEPTOR"/>
    <property type="match status" value="1"/>
</dbReference>
<feature type="domain" description="TonB-dependent receptor-like beta-barrel" evidence="17">
    <location>
        <begin position="246"/>
        <end position="740"/>
    </location>
</feature>
<keyword evidence="6 16" id="KW-0732">Signal</keyword>
<comment type="caution">
    <text evidence="19">The sequence shown here is derived from an EMBL/GenBank/DDBJ whole genome shotgun (WGS) entry which is preliminary data.</text>
</comment>
<dbReference type="SUPFAM" id="SSF56935">
    <property type="entry name" value="Porins"/>
    <property type="match status" value="1"/>
</dbReference>
<feature type="compositionally biased region" description="Polar residues" evidence="15">
    <location>
        <begin position="692"/>
        <end position="707"/>
    </location>
</feature>
<evidence type="ECO:0000256" key="4">
    <source>
        <dbReference type="ARBA" id="ARBA00022496"/>
    </source>
</evidence>
<dbReference type="GO" id="GO:0006826">
    <property type="term" value="P:iron ion transport"/>
    <property type="evidence" value="ECO:0007669"/>
    <property type="project" value="UniProtKB-KW"/>
</dbReference>
<evidence type="ECO:0000256" key="5">
    <source>
        <dbReference type="ARBA" id="ARBA00022692"/>
    </source>
</evidence>
<evidence type="ECO:0000256" key="10">
    <source>
        <dbReference type="ARBA" id="ARBA00023136"/>
    </source>
</evidence>
<reference evidence="19 20" key="1">
    <citation type="submission" date="2020-08" db="EMBL/GenBank/DDBJ databases">
        <title>Genomic Encyclopedia of Type Strains, Phase IV (KMG-IV): sequencing the most valuable type-strain genomes for metagenomic binning, comparative biology and taxonomic classification.</title>
        <authorList>
            <person name="Goeker M."/>
        </authorList>
    </citation>
    <scope>NUCLEOTIDE SEQUENCE [LARGE SCALE GENOMIC DNA]</scope>
    <source>
        <strain evidence="19 20">DSM 22368</strain>
    </source>
</reference>
<evidence type="ECO:0000256" key="16">
    <source>
        <dbReference type="SAM" id="SignalP"/>
    </source>
</evidence>
<dbReference type="PANTHER" id="PTHR32552">
    <property type="entry name" value="FERRICHROME IRON RECEPTOR-RELATED"/>
    <property type="match status" value="1"/>
</dbReference>
<evidence type="ECO:0000256" key="3">
    <source>
        <dbReference type="ARBA" id="ARBA00022452"/>
    </source>
</evidence>
<dbReference type="InterPro" id="IPR010917">
    <property type="entry name" value="TonB_rcpt_CS"/>
</dbReference>
<dbReference type="InterPro" id="IPR012910">
    <property type="entry name" value="Plug_dom"/>
</dbReference>
<dbReference type="InterPro" id="IPR036942">
    <property type="entry name" value="Beta-barrel_TonB_sf"/>
</dbReference>
<dbReference type="Pfam" id="PF00593">
    <property type="entry name" value="TonB_dep_Rec_b-barrel"/>
    <property type="match status" value="1"/>
</dbReference>
<dbReference type="InterPro" id="IPR000531">
    <property type="entry name" value="Beta-barrel_TonB"/>
</dbReference>
<keyword evidence="2 12" id="KW-0813">Transport</keyword>
<protein>
    <submittedName>
        <fullName evidence="19">Outer membrane receptor protein involved in Fe transport</fullName>
    </submittedName>
</protein>
<keyword evidence="11 12" id="KW-0998">Cell outer membrane</keyword>
<evidence type="ECO:0000259" key="18">
    <source>
        <dbReference type="Pfam" id="PF07715"/>
    </source>
</evidence>
<dbReference type="CDD" id="cd01347">
    <property type="entry name" value="ligand_gated_channel"/>
    <property type="match status" value="1"/>
</dbReference>
<dbReference type="InterPro" id="IPR039426">
    <property type="entry name" value="TonB-dep_rcpt-like"/>
</dbReference>
<dbReference type="InterPro" id="IPR037066">
    <property type="entry name" value="Plug_dom_sf"/>
</dbReference>
<evidence type="ECO:0000256" key="9">
    <source>
        <dbReference type="ARBA" id="ARBA00023077"/>
    </source>
</evidence>
<evidence type="ECO:0000259" key="17">
    <source>
        <dbReference type="Pfam" id="PF00593"/>
    </source>
</evidence>
<dbReference type="InParanoid" id="A0A7X0JQT5"/>
<evidence type="ECO:0000256" key="14">
    <source>
        <dbReference type="RuleBase" id="RU003357"/>
    </source>
</evidence>
<evidence type="ECO:0000256" key="15">
    <source>
        <dbReference type="SAM" id="MobiDB-lite"/>
    </source>
</evidence>